<dbReference type="GO" id="GO:0000294">
    <property type="term" value="P:nuclear-transcribed mRNA catabolic process, RNase MRP-dependent"/>
    <property type="evidence" value="ECO:0007669"/>
    <property type="project" value="TreeGrafter"/>
</dbReference>
<keyword evidence="2" id="KW-0819">tRNA processing</keyword>
<proteinExistence type="predicted"/>
<gene>
    <name evidence="4" type="ORF">KUCA_T00005868001</name>
</gene>
<dbReference type="Pfam" id="PF12328">
    <property type="entry name" value="Rpp20"/>
    <property type="match status" value="1"/>
</dbReference>
<protein>
    <submittedName>
        <fullName evidence="4">Uncharacterized protein</fullName>
    </submittedName>
</protein>
<dbReference type="STRING" id="1382522.W6MT18"/>
<dbReference type="InterPro" id="IPR014612">
    <property type="entry name" value="Pop7/Rpp20"/>
</dbReference>
<evidence type="ECO:0000313" key="4">
    <source>
        <dbReference type="EMBL" id="CDK29874.1"/>
    </source>
</evidence>
<evidence type="ECO:0000256" key="2">
    <source>
        <dbReference type="ARBA" id="ARBA00022694"/>
    </source>
</evidence>
<dbReference type="HOGENOM" id="CLU_133944_0_0_1"/>
<dbReference type="InterPro" id="IPR020241">
    <property type="entry name" value="RNase_P/MRP_Pop7_fungi"/>
</dbReference>
<dbReference type="Proteomes" id="UP000019384">
    <property type="component" value="Unassembled WGS sequence"/>
</dbReference>
<reference evidence="4" key="2">
    <citation type="submission" date="2014-02" db="EMBL/GenBank/DDBJ databases">
        <title>Complete DNA sequence of /Kuraishia capsulata/ illustrates novel genomic features among budding yeasts (/Saccharomycotina/).</title>
        <authorList>
            <person name="Morales L."/>
            <person name="Noel B."/>
            <person name="Porcel B."/>
            <person name="Marcet-Houben M."/>
            <person name="Hullo M-F."/>
            <person name="Sacerdot C."/>
            <person name="Tekaia F."/>
            <person name="Leh-Louis V."/>
            <person name="Despons L."/>
            <person name="Khanna V."/>
            <person name="Aury J-M."/>
            <person name="Barbe V."/>
            <person name="Couloux A."/>
            <person name="Labadie K."/>
            <person name="Pelletier E."/>
            <person name="Souciet J-L."/>
            <person name="Boekhout T."/>
            <person name="Gabaldon T."/>
            <person name="Wincker P."/>
            <person name="Dujon B."/>
        </authorList>
    </citation>
    <scope>NUCLEOTIDE SEQUENCE</scope>
    <source>
        <strain evidence="4">CBS 1993</strain>
    </source>
</reference>
<sequence>MKTKQKAPKLERIEGRLVKHGSARSFSYQEINRALYIRGDTPFTSAVKHVEKMLDKLSAKTGKRGVESFGNTKFITVIGMGKAIEKVLSLGVFLKAEKLYRVDVLTKSVGVLDEFRKETKSSRIINHETQTESLNTFSDTPERAGEHIVELADSSDDSGDDSEDDITMRKRNVSAVELRVWRKMV</sequence>
<dbReference type="GO" id="GO:0005655">
    <property type="term" value="C:nucleolar ribonuclease P complex"/>
    <property type="evidence" value="ECO:0007669"/>
    <property type="project" value="InterPro"/>
</dbReference>
<dbReference type="GO" id="GO:0006364">
    <property type="term" value="P:rRNA processing"/>
    <property type="evidence" value="ECO:0007669"/>
    <property type="project" value="TreeGrafter"/>
</dbReference>
<evidence type="ECO:0000313" key="5">
    <source>
        <dbReference type="Proteomes" id="UP000019384"/>
    </source>
</evidence>
<dbReference type="GeneID" id="34523244"/>
<dbReference type="OrthoDB" id="5416589at2759"/>
<dbReference type="GO" id="GO:0034965">
    <property type="term" value="P:intronic box C/D snoRNA processing"/>
    <property type="evidence" value="ECO:0007669"/>
    <property type="project" value="TreeGrafter"/>
</dbReference>
<dbReference type="GO" id="GO:0000172">
    <property type="term" value="C:ribonuclease MRP complex"/>
    <property type="evidence" value="ECO:0007669"/>
    <property type="project" value="InterPro"/>
</dbReference>
<dbReference type="PANTHER" id="PTHR28256">
    <property type="entry name" value="RIBONUCLEASES P/MRP PROTEIN SUBUNIT POP7"/>
    <property type="match status" value="1"/>
</dbReference>
<comment type="subcellular location">
    <subcellularLocation>
        <location evidence="1">Nucleus</location>
    </subcellularLocation>
</comment>
<dbReference type="InterPro" id="IPR036882">
    <property type="entry name" value="Alba-like_dom_sf"/>
</dbReference>
<dbReference type="RefSeq" id="XP_022461856.1">
    <property type="nucleotide sequence ID" value="XM_022603363.1"/>
</dbReference>
<keyword evidence="3" id="KW-0539">Nucleus</keyword>
<dbReference type="GO" id="GO:0003723">
    <property type="term" value="F:RNA binding"/>
    <property type="evidence" value="ECO:0007669"/>
    <property type="project" value="TreeGrafter"/>
</dbReference>
<reference evidence="4" key="1">
    <citation type="submission" date="2013-12" db="EMBL/GenBank/DDBJ databases">
        <authorList>
            <person name="Genoscope - CEA"/>
        </authorList>
    </citation>
    <scope>NUCLEOTIDE SEQUENCE</scope>
    <source>
        <strain evidence="4">CBS 1993</strain>
    </source>
</reference>
<accession>W6MT18</accession>
<evidence type="ECO:0000256" key="3">
    <source>
        <dbReference type="ARBA" id="ARBA00023242"/>
    </source>
</evidence>
<dbReference type="EMBL" id="HG793131">
    <property type="protein sequence ID" value="CDK29874.1"/>
    <property type="molecule type" value="Genomic_DNA"/>
</dbReference>
<organism evidence="4 5">
    <name type="scientific">Kuraishia capsulata CBS 1993</name>
    <dbReference type="NCBI Taxonomy" id="1382522"/>
    <lineage>
        <taxon>Eukaryota</taxon>
        <taxon>Fungi</taxon>
        <taxon>Dikarya</taxon>
        <taxon>Ascomycota</taxon>
        <taxon>Saccharomycotina</taxon>
        <taxon>Pichiomycetes</taxon>
        <taxon>Pichiales</taxon>
        <taxon>Pichiaceae</taxon>
        <taxon>Kuraishia</taxon>
    </lineage>
</organism>
<evidence type="ECO:0000256" key="1">
    <source>
        <dbReference type="ARBA" id="ARBA00004123"/>
    </source>
</evidence>
<keyword evidence="5" id="KW-1185">Reference proteome</keyword>
<dbReference type="PANTHER" id="PTHR28256:SF1">
    <property type="entry name" value="RIBONUCLEASES P_MRP PROTEIN SUBUNIT POP7"/>
    <property type="match status" value="1"/>
</dbReference>
<dbReference type="GO" id="GO:0000171">
    <property type="term" value="F:ribonuclease MRP activity"/>
    <property type="evidence" value="ECO:0007669"/>
    <property type="project" value="TreeGrafter"/>
</dbReference>
<dbReference type="GO" id="GO:0004526">
    <property type="term" value="F:ribonuclease P activity"/>
    <property type="evidence" value="ECO:0007669"/>
    <property type="project" value="TreeGrafter"/>
</dbReference>
<name>W6MT18_9ASCO</name>
<dbReference type="AlphaFoldDB" id="W6MT18"/>
<dbReference type="Gene3D" id="3.30.110.20">
    <property type="entry name" value="Alba-like domain"/>
    <property type="match status" value="1"/>
</dbReference>
<dbReference type="GO" id="GO:0001682">
    <property type="term" value="P:tRNA 5'-leader removal"/>
    <property type="evidence" value="ECO:0007669"/>
    <property type="project" value="InterPro"/>
</dbReference>